<gene>
    <name evidence="4" type="ORF">PAPYR_6246</name>
</gene>
<keyword evidence="5" id="KW-1185">Reference proteome</keyword>
<feature type="transmembrane region" description="Helical" evidence="2">
    <location>
        <begin position="128"/>
        <end position="154"/>
    </location>
</feature>
<dbReference type="Pfam" id="PF13387">
    <property type="entry name" value="Lnb_N"/>
    <property type="match status" value="1"/>
</dbReference>
<feature type="region of interest" description="Disordered" evidence="1">
    <location>
        <begin position="55"/>
        <end position="87"/>
    </location>
</feature>
<keyword evidence="2" id="KW-1133">Transmembrane helix</keyword>
<evidence type="ECO:0000259" key="3">
    <source>
        <dbReference type="Pfam" id="PF13387"/>
    </source>
</evidence>
<evidence type="ECO:0000256" key="2">
    <source>
        <dbReference type="SAM" id="Phobius"/>
    </source>
</evidence>
<keyword evidence="2" id="KW-0812">Transmembrane</keyword>
<comment type="caution">
    <text evidence="4">The sequence shown here is derived from an EMBL/GenBank/DDBJ whole genome shotgun (WGS) entry which is preliminary data.</text>
</comment>
<accession>A0ABQ8UFT2</accession>
<keyword evidence="2" id="KW-0472">Membrane</keyword>
<dbReference type="EMBL" id="JAPMOS010000034">
    <property type="protein sequence ID" value="KAJ4458127.1"/>
    <property type="molecule type" value="Genomic_DNA"/>
</dbReference>
<feature type="domain" description="Lnb N-terminal periplasmic" evidence="3">
    <location>
        <begin position="208"/>
        <end position="352"/>
    </location>
</feature>
<evidence type="ECO:0000313" key="5">
    <source>
        <dbReference type="Proteomes" id="UP001141327"/>
    </source>
</evidence>
<dbReference type="InterPro" id="IPR025178">
    <property type="entry name" value="Lnb_N"/>
</dbReference>
<evidence type="ECO:0000256" key="1">
    <source>
        <dbReference type="SAM" id="MobiDB-lite"/>
    </source>
</evidence>
<proteinExistence type="predicted"/>
<protein>
    <submittedName>
        <fullName evidence="4">Membrane protein</fullName>
    </submittedName>
</protein>
<feature type="compositionally biased region" description="Polar residues" evidence="1">
    <location>
        <begin position="57"/>
        <end position="68"/>
    </location>
</feature>
<sequence>MGSTFTFQTFFDPSADFFLEEVSSALRGVWVQPYSRGCTGYGTHRRAPTVTPRCTKRQNATTSPQAQVTPGVRKRPGGPGRENYWRSPHLRDPLLEEPLVLQAEPEDGKKRRKNAIHYSFSLSGLRTFCTVVFVWLCLVVLLVICFILVEIILVDFAPPPPSLPASLQFSPFFERLPLVDFSRYPILKIENIRNHTVRNYNETDLVLNWYTREFDIRTLVGVDFVVDVWQLTPGGHVWLTFRFENPTAFLALSVEARLPASEPMSLWKGFFNAYPLVYIAADEKDILGLRALTRDDPVYIYPGKATPEMAQQIFVEMLHRSNKLAFHPEWYNTLFNNCVGNVANHINRLSPHTISAYDFRLQIAGLSGQYAYDMGLLETDGLTYDQLRRTHKINCRALRALHATSVQFSKHIRKWSHRVFWLQYFSFIQRRRKCS</sequence>
<evidence type="ECO:0000313" key="4">
    <source>
        <dbReference type="EMBL" id="KAJ4458127.1"/>
    </source>
</evidence>
<dbReference type="Proteomes" id="UP001141327">
    <property type="component" value="Unassembled WGS sequence"/>
</dbReference>
<name>A0ABQ8UFT2_9EUKA</name>
<organism evidence="4 5">
    <name type="scientific">Paratrimastix pyriformis</name>
    <dbReference type="NCBI Taxonomy" id="342808"/>
    <lineage>
        <taxon>Eukaryota</taxon>
        <taxon>Metamonada</taxon>
        <taxon>Preaxostyla</taxon>
        <taxon>Paratrimastigidae</taxon>
        <taxon>Paratrimastix</taxon>
    </lineage>
</organism>
<reference evidence="4" key="1">
    <citation type="journal article" date="2022" name="bioRxiv">
        <title>Genomics of Preaxostyla Flagellates Illuminates Evolutionary Transitions and the Path Towards Mitochondrial Loss.</title>
        <authorList>
            <person name="Novak L.V.F."/>
            <person name="Treitli S.C."/>
            <person name="Pyrih J."/>
            <person name="Halakuc P."/>
            <person name="Pipaliya S.V."/>
            <person name="Vacek V."/>
            <person name="Brzon O."/>
            <person name="Soukal P."/>
            <person name="Eme L."/>
            <person name="Dacks J.B."/>
            <person name="Karnkowska A."/>
            <person name="Elias M."/>
            <person name="Hampl V."/>
        </authorList>
    </citation>
    <scope>NUCLEOTIDE SEQUENCE</scope>
    <source>
        <strain evidence="4">RCP-MX</strain>
    </source>
</reference>